<accession>A0A1J5Q1Y9</accession>
<dbReference type="EMBL" id="MLJW01004482">
    <property type="protein sequence ID" value="OIQ69885.1"/>
    <property type="molecule type" value="Genomic_DNA"/>
</dbReference>
<feature type="region of interest" description="Disordered" evidence="1">
    <location>
        <begin position="118"/>
        <end position="140"/>
    </location>
</feature>
<organism evidence="2">
    <name type="scientific">mine drainage metagenome</name>
    <dbReference type="NCBI Taxonomy" id="410659"/>
    <lineage>
        <taxon>unclassified sequences</taxon>
        <taxon>metagenomes</taxon>
        <taxon>ecological metagenomes</taxon>
    </lineage>
</organism>
<feature type="region of interest" description="Disordered" evidence="1">
    <location>
        <begin position="76"/>
        <end position="102"/>
    </location>
</feature>
<comment type="caution">
    <text evidence="2">The sequence shown here is derived from an EMBL/GenBank/DDBJ whole genome shotgun (WGS) entry which is preliminary data.</text>
</comment>
<gene>
    <name evidence="2" type="ORF">GALL_485080</name>
</gene>
<reference evidence="2" key="1">
    <citation type="submission" date="2016-10" db="EMBL/GenBank/DDBJ databases">
        <title>Sequence of Gallionella enrichment culture.</title>
        <authorList>
            <person name="Poehlein A."/>
            <person name="Muehling M."/>
            <person name="Daniel R."/>
        </authorList>
    </citation>
    <scope>NUCLEOTIDE SEQUENCE</scope>
</reference>
<dbReference type="AlphaFoldDB" id="A0A1J5Q1Y9"/>
<evidence type="ECO:0000313" key="2">
    <source>
        <dbReference type="EMBL" id="OIQ69885.1"/>
    </source>
</evidence>
<name>A0A1J5Q1Y9_9ZZZZ</name>
<evidence type="ECO:0000256" key="1">
    <source>
        <dbReference type="SAM" id="MobiDB-lite"/>
    </source>
</evidence>
<sequence>MLCRPNECAPSYSAGLIAASQRPARAPKAKNFRELTCAMAMRLLRGLHLAKSTIDLATVEYRQPAGTGHHRLRRKGFRGRRDARQTGVAQTRRHGGVDDRSRFGQGVRARHRGIALRQRRTAAGEIPAEAPDDRRHQPAAGTRDAILRLQRRPGHAERCVLRPLSPGRYPLQHRPG</sequence>
<proteinExistence type="predicted"/>
<protein>
    <submittedName>
        <fullName evidence="2">Uncharacterized protein</fullName>
    </submittedName>
</protein>